<keyword evidence="5" id="KW-0378">Hydrolase</keyword>
<sequence length="429" mass="46324">MPLDPALSQRILDAVDAGFEAQVALTRTLVSYDTTRGNEHAAQDWVFRQYRDRGLAMERFAMDEAAIARHPGGSAFSETHSKTPIVVGIHRPRQETGRSLILQGHLDVVPTGPVDMWSRPPFSAEVEDGWLHGRGAIDMKSGHVSMIAILDALRAIGLQPAATVYVQSVVEEESTGNGALAAHLRGYKADAALIPESMQEVLVRAGVGVMWFQVKVRGIPVHVREMGAGSNAIDAAWRIVGALREMEARWNEAAACDPLFGHIDHPLNLNIGKIAGGDWASSVPAWCTVDCRISYLPGKSADAAEAEIRACVEALTRGDRFLSNNPPEIVVNGFHTEGFVQEPGTEAEAILAAAHESVFGAPLRTEVTPAYLDARVYALYDRMTTLCYGPAGDGIHGVDERADLESVRRCTKAMALFVAEWCGVEPIGG</sequence>
<evidence type="ECO:0000256" key="6">
    <source>
        <dbReference type="ARBA" id="ARBA00022833"/>
    </source>
</evidence>
<evidence type="ECO:0000256" key="7">
    <source>
        <dbReference type="ARBA" id="ARBA00023285"/>
    </source>
</evidence>
<dbReference type="InterPro" id="IPR011650">
    <property type="entry name" value="Peptidase_M20_dimer"/>
</dbReference>
<dbReference type="EMBL" id="FOQH01000005">
    <property type="protein sequence ID" value="SFI30803.1"/>
    <property type="molecule type" value="Genomic_DNA"/>
</dbReference>
<dbReference type="InterPro" id="IPR036264">
    <property type="entry name" value="Bact_exopeptidase_dim_dom"/>
</dbReference>
<evidence type="ECO:0000256" key="2">
    <source>
        <dbReference type="ARBA" id="ARBA00001947"/>
    </source>
</evidence>
<evidence type="ECO:0000259" key="8">
    <source>
        <dbReference type="Pfam" id="PF07687"/>
    </source>
</evidence>
<keyword evidence="10" id="KW-1185">Reference proteome</keyword>
<dbReference type="InterPro" id="IPR010182">
    <property type="entry name" value="ArgE/DapE"/>
</dbReference>
<dbReference type="STRING" id="1114924.SAMN05216258_105504"/>
<dbReference type="SUPFAM" id="SSF53187">
    <property type="entry name" value="Zn-dependent exopeptidases"/>
    <property type="match status" value="1"/>
</dbReference>
<organism evidence="9 10">
    <name type="scientific">Albimonas pacifica</name>
    <dbReference type="NCBI Taxonomy" id="1114924"/>
    <lineage>
        <taxon>Bacteria</taxon>
        <taxon>Pseudomonadati</taxon>
        <taxon>Pseudomonadota</taxon>
        <taxon>Alphaproteobacteria</taxon>
        <taxon>Rhodobacterales</taxon>
        <taxon>Paracoccaceae</taxon>
        <taxon>Albimonas</taxon>
    </lineage>
</organism>
<dbReference type="Gene3D" id="3.30.70.360">
    <property type="match status" value="1"/>
</dbReference>
<name>A0A1I3H564_9RHOB</name>
<keyword evidence="7" id="KW-0170">Cobalt</keyword>
<dbReference type="InterPro" id="IPR050072">
    <property type="entry name" value="Peptidase_M20A"/>
</dbReference>
<accession>A0A1I3H564</accession>
<dbReference type="Pfam" id="PF01546">
    <property type="entry name" value="Peptidase_M20"/>
    <property type="match status" value="1"/>
</dbReference>
<dbReference type="CDD" id="cd03895">
    <property type="entry name" value="M20_ArgE_DapE-like"/>
    <property type="match status" value="1"/>
</dbReference>
<dbReference type="SUPFAM" id="SSF55031">
    <property type="entry name" value="Bacterial exopeptidase dimerisation domain"/>
    <property type="match status" value="1"/>
</dbReference>
<evidence type="ECO:0000313" key="10">
    <source>
        <dbReference type="Proteomes" id="UP000199377"/>
    </source>
</evidence>
<evidence type="ECO:0000313" key="9">
    <source>
        <dbReference type="EMBL" id="SFI30803.1"/>
    </source>
</evidence>
<dbReference type="NCBIfam" id="NF005306">
    <property type="entry name" value="PRK06837.1"/>
    <property type="match status" value="1"/>
</dbReference>
<dbReference type="NCBIfam" id="TIGR01910">
    <property type="entry name" value="DapE-ArgE"/>
    <property type="match status" value="1"/>
</dbReference>
<evidence type="ECO:0000256" key="3">
    <source>
        <dbReference type="ARBA" id="ARBA00006247"/>
    </source>
</evidence>
<reference evidence="9 10" key="1">
    <citation type="submission" date="2016-10" db="EMBL/GenBank/DDBJ databases">
        <authorList>
            <person name="de Groot N.N."/>
        </authorList>
    </citation>
    <scope>NUCLEOTIDE SEQUENCE [LARGE SCALE GENOMIC DNA]</scope>
    <source>
        <strain evidence="9 10">CGMCC 1.11030</strain>
    </source>
</reference>
<dbReference type="OrthoDB" id="9809784at2"/>
<dbReference type="AlphaFoldDB" id="A0A1I3H564"/>
<gene>
    <name evidence="9" type="ORF">SAMN05216258_105504</name>
</gene>
<comment type="cofactor">
    <cofactor evidence="1">
        <name>Co(2+)</name>
        <dbReference type="ChEBI" id="CHEBI:48828"/>
    </cofactor>
</comment>
<protein>
    <submittedName>
        <fullName evidence="9">Acetylornithine deacetylase</fullName>
    </submittedName>
</protein>
<dbReference type="GO" id="GO:0016787">
    <property type="term" value="F:hydrolase activity"/>
    <property type="evidence" value="ECO:0007669"/>
    <property type="project" value="UniProtKB-KW"/>
</dbReference>
<feature type="domain" description="Peptidase M20 dimerisation" evidence="8">
    <location>
        <begin position="208"/>
        <end position="316"/>
    </location>
</feature>
<dbReference type="PANTHER" id="PTHR43808:SF25">
    <property type="entry name" value="PEPTIDASE M20 DIMERISATION DOMAIN-CONTAINING PROTEIN"/>
    <property type="match status" value="1"/>
</dbReference>
<dbReference type="Pfam" id="PF07687">
    <property type="entry name" value="M20_dimer"/>
    <property type="match status" value="1"/>
</dbReference>
<proteinExistence type="inferred from homology"/>
<dbReference type="PANTHER" id="PTHR43808">
    <property type="entry name" value="ACETYLORNITHINE DEACETYLASE"/>
    <property type="match status" value="1"/>
</dbReference>
<comment type="cofactor">
    <cofactor evidence="2">
        <name>Zn(2+)</name>
        <dbReference type="ChEBI" id="CHEBI:29105"/>
    </cofactor>
</comment>
<dbReference type="Gene3D" id="3.40.630.10">
    <property type="entry name" value="Zn peptidases"/>
    <property type="match status" value="1"/>
</dbReference>
<dbReference type="InterPro" id="IPR033687">
    <property type="entry name" value="YodQ-like"/>
</dbReference>
<evidence type="ECO:0000256" key="4">
    <source>
        <dbReference type="ARBA" id="ARBA00022723"/>
    </source>
</evidence>
<keyword evidence="6" id="KW-0862">Zinc</keyword>
<dbReference type="InterPro" id="IPR002933">
    <property type="entry name" value="Peptidase_M20"/>
</dbReference>
<dbReference type="RefSeq" id="WP_092860304.1">
    <property type="nucleotide sequence ID" value="NZ_FOQH01000005.1"/>
</dbReference>
<keyword evidence="4" id="KW-0479">Metal-binding</keyword>
<comment type="similarity">
    <text evidence="3">Belongs to the peptidase M20A family.</text>
</comment>
<dbReference type="Proteomes" id="UP000199377">
    <property type="component" value="Unassembled WGS sequence"/>
</dbReference>
<dbReference type="GO" id="GO:0046872">
    <property type="term" value="F:metal ion binding"/>
    <property type="evidence" value="ECO:0007669"/>
    <property type="project" value="UniProtKB-KW"/>
</dbReference>
<evidence type="ECO:0000256" key="5">
    <source>
        <dbReference type="ARBA" id="ARBA00022801"/>
    </source>
</evidence>
<evidence type="ECO:0000256" key="1">
    <source>
        <dbReference type="ARBA" id="ARBA00001941"/>
    </source>
</evidence>